<sequence>MGLFASCWSCALRRRAWMGAALGLTLGGARADAPGLLVLVPQDVLDDWQLFLRGRAPQTVHHYSGPHARRDVAEVLLLHHALAAGGGRVWTIKLEGMPSDVRLQRELVGGHGLCGGTSFWRDDLIHGHHQLLTSEPLLRVGEFEAGFYVLEGNTRALAVRDLAGLRQLTVLSNRQWRVDWRTLQALQLPRLVHAGSWSQMPRMLASGRADVVLAPFQPTPDLSWQVEGLRLRPIPGLRLALAGTRHYVVANGHALSATVLQQINAGLAQLRRDGQVQRAYTECGFFNARVQGWPLLAPLA</sequence>
<dbReference type="EMBL" id="JBIGHZ010000002">
    <property type="protein sequence ID" value="MFG6447978.1"/>
    <property type="molecule type" value="Genomic_DNA"/>
</dbReference>
<evidence type="ECO:0008006" key="3">
    <source>
        <dbReference type="Google" id="ProtNLM"/>
    </source>
</evidence>
<dbReference type="Gene3D" id="3.40.190.10">
    <property type="entry name" value="Periplasmic binding protein-like II"/>
    <property type="match status" value="1"/>
</dbReference>
<proteinExistence type="predicted"/>
<dbReference type="Proteomes" id="UP001606099">
    <property type="component" value="Unassembled WGS sequence"/>
</dbReference>
<evidence type="ECO:0000313" key="1">
    <source>
        <dbReference type="EMBL" id="MFG6447978.1"/>
    </source>
</evidence>
<organism evidence="1 2">
    <name type="scientific">Roseateles rivi</name>
    <dbReference type="NCBI Taxonomy" id="3299028"/>
    <lineage>
        <taxon>Bacteria</taxon>
        <taxon>Pseudomonadati</taxon>
        <taxon>Pseudomonadota</taxon>
        <taxon>Betaproteobacteria</taxon>
        <taxon>Burkholderiales</taxon>
        <taxon>Sphaerotilaceae</taxon>
        <taxon>Roseateles</taxon>
    </lineage>
</organism>
<dbReference type="RefSeq" id="WP_394459834.1">
    <property type="nucleotide sequence ID" value="NZ_JBIGHZ010000002.1"/>
</dbReference>
<reference evidence="1 2" key="1">
    <citation type="submission" date="2024-08" db="EMBL/GenBank/DDBJ databases">
        <authorList>
            <person name="Lu H."/>
        </authorList>
    </citation>
    <scope>NUCLEOTIDE SEQUENCE [LARGE SCALE GENOMIC DNA]</scope>
    <source>
        <strain evidence="1 2">BYS180W</strain>
    </source>
</reference>
<protein>
    <recommendedName>
        <fullName evidence="3">Solute-binding protein family 3/N-terminal domain-containing protein</fullName>
    </recommendedName>
</protein>
<dbReference type="SUPFAM" id="SSF53850">
    <property type="entry name" value="Periplasmic binding protein-like II"/>
    <property type="match status" value="1"/>
</dbReference>
<comment type="caution">
    <text evidence="1">The sequence shown here is derived from an EMBL/GenBank/DDBJ whole genome shotgun (WGS) entry which is preliminary data.</text>
</comment>
<keyword evidence="2" id="KW-1185">Reference proteome</keyword>
<accession>A0ABW7FUK1</accession>
<gene>
    <name evidence="1" type="ORF">ACG0Z6_06915</name>
</gene>
<name>A0ABW7FUK1_9BURK</name>
<evidence type="ECO:0000313" key="2">
    <source>
        <dbReference type="Proteomes" id="UP001606099"/>
    </source>
</evidence>